<protein>
    <recommendedName>
        <fullName evidence="4">DUF1648 domain-containing protein</fullName>
    </recommendedName>
</protein>
<feature type="transmembrane region" description="Helical" evidence="1">
    <location>
        <begin position="6"/>
        <end position="28"/>
    </location>
</feature>
<dbReference type="AlphaFoldDB" id="A0A3N5B3F1"/>
<dbReference type="EMBL" id="RKRF01000014">
    <property type="protein sequence ID" value="RPF50080.1"/>
    <property type="molecule type" value="Genomic_DNA"/>
</dbReference>
<keyword evidence="1" id="KW-1133">Transmembrane helix</keyword>
<evidence type="ECO:0000256" key="1">
    <source>
        <dbReference type="SAM" id="Phobius"/>
    </source>
</evidence>
<organism evidence="2 3">
    <name type="scientific">Aquisalibacillus elongatus</name>
    <dbReference type="NCBI Taxonomy" id="485577"/>
    <lineage>
        <taxon>Bacteria</taxon>
        <taxon>Bacillati</taxon>
        <taxon>Bacillota</taxon>
        <taxon>Bacilli</taxon>
        <taxon>Bacillales</taxon>
        <taxon>Bacillaceae</taxon>
        <taxon>Aquisalibacillus</taxon>
    </lineage>
</organism>
<name>A0A3N5B3F1_9BACI</name>
<proteinExistence type="predicted"/>
<evidence type="ECO:0000313" key="3">
    <source>
        <dbReference type="Proteomes" id="UP000276443"/>
    </source>
</evidence>
<dbReference type="Proteomes" id="UP000276443">
    <property type="component" value="Unassembled WGS sequence"/>
</dbReference>
<feature type="transmembrane region" description="Helical" evidence="1">
    <location>
        <begin position="40"/>
        <end position="64"/>
    </location>
</feature>
<dbReference type="RefSeq" id="WP_124223696.1">
    <property type="nucleotide sequence ID" value="NZ_RKRF01000014.1"/>
</dbReference>
<reference evidence="2 3" key="1">
    <citation type="submission" date="2018-11" db="EMBL/GenBank/DDBJ databases">
        <title>Genomic Encyclopedia of Type Strains, Phase IV (KMG-IV): sequencing the most valuable type-strain genomes for metagenomic binning, comparative biology and taxonomic classification.</title>
        <authorList>
            <person name="Goeker M."/>
        </authorList>
    </citation>
    <scope>NUCLEOTIDE SEQUENCE [LARGE SCALE GENOMIC DNA]</scope>
    <source>
        <strain evidence="2 3">DSM 18090</strain>
    </source>
</reference>
<accession>A0A3N5B3F1</accession>
<sequence length="101" mass="11260">MNDIVWKVIQISSASIVIIGGIITFLLLPKERLPNGGWDVAIPGGAFQITAIILVAGLGFTFVFSTMVRREKEVSMKVFLFTILYIICFGLVYLFLRSFRG</sequence>
<feature type="transmembrane region" description="Helical" evidence="1">
    <location>
        <begin position="76"/>
        <end position="96"/>
    </location>
</feature>
<keyword evidence="1" id="KW-0472">Membrane</keyword>
<keyword evidence="3" id="KW-1185">Reference proteome</keyword>
<keyword evidence="1" id="KW-0812">Transmembrane</keyword>
<dbReference type="OrthoDB" id="2971162at2"/>
<comment type="caution">
    <text evidence="2">The sequence shown here is derived from an EMBL/GenBank/DDBJ whole genome shotgun (WGS) entry which is preliminary data.</text>
</comment>
<gene>
    <name evidence="2" type="ORF">EDC24_2897</name>
</gene>
<evidence type="ECO:0000313" key="2">
    <source>
        <dbReference type="EMBL" id="RPF50080.1"/>
    </source>
</evidence>
<evidence type="ECO:0008006" key="4">
    <source>
        <dbReference type="Google" id="ProtNLM"/>
    </source>
</evidence>